<dbReference type="RefSeq" id="WP_269036496.1">
    <property type="nucleotide sequence ID" value="NZ_CP114040.1"/>
</dbReference>
<evidence type="ECO:0000313" key="1">
    <source>
        <dbReference type="EMBL" id="WAS94159.1"/>
    </source>
</evidence>
<reference evidence="1" key="1">
    <citation type="submission" date="2022-11" db="EMBL/GenBank/DDBJ databases">
        <title>Minimal conservation of predation-associated metabolite biosynthetic gene clusters underscores biosynthetic potential of Myxococcota including descriptions for ten novel species: Archangium lansinium sp. nov., Myxococcus landrumus sp. nov., Nannocystis bai.</title>
        <authorList>
            <person name="Ahearne A."/>
            <person name="Stevens C."/>
            <person name="Dowd S."/>
        </authorList>
    </citation>
    <scope>NUCLEOTIDE SEQUENCE</scope>
    <source>
        <strain evidence="1">Fl3</strain>
    </source>
</reference>
<dbReference type="Proteomes" id="UP001164459">
    <property type="component" value="Chromosome"/>
</dbReference>
<accession>A0ABY7H559</accession>
<protein>
    <submittedName>
        <fullName evidence="1">Uncharacterized protein</fullName>
    </submittedName>
</protein>
<name>A0ABY7H559_9BACT</name>
<evidence type="ECO:0000313" key="2">
    <source>
        <dbReference type="Proteomes" id="UP001164459"/>
    </source>
</evidence>
<keyword evidence="2" id="KW-1185">Reference proteome</keyword>
<proteinExistence type="predicted"/>
<sequence>MKTLPAPLQFVRGTDCGPVRVELYYTPVTDPAHASGRADGHPFRDRFEIRLIHRGLPEGATFDYQSPQPLQFFFSVKRKLAGGSLLDVTSPQIDAHHTGFPQPQKKSFTRAGETLTDRISYFALATIVPDDEIVPGEYLVGISRFVVLRVGDSSCEFEPIELPLTILNPPPEG</sequence>
<organism evidence="1 2">
    <name type="scientific">Nannocystis punicea</name>
    <dbReference type="NCBI Taxonomy" id="2995304"/>
    <lineage>
        <taxon>Bacteria</taxon>
        <taxon>Pseudomonadati</taxon>
        <taxon>Myxococcota</taxon>
        <taxon>Polyangia</taxon>
        <taxon>Nannocystales</taxon>
        <taxon>Nannocystaceae</taxon>
        <taxon>Nannocystis</taxon>
    </lineage>
</organism>
<dbReference type="EMBL" id="CP114040">
    <property type="protein sequence ID" value="WAS94159.1"/>
    <property type="molecule type" value="Genomic_DNA"/>
</dbReference>
<gene>
    <name evidence="1" type="ORF">O0S08_49180</name>
</gene>